<dbReference type="EMBL" id="AP022871">
    <property type="protein sequence ID" value="BCB86598.1"/>
    <property type="molecule type" value="Genomic_DNA"/>
</dbReference>
<protein>
    <recommendedName>
        <fullName evidence="1">HTH cro/C1-type domain-containing protein</fullName>
    </recommendedName>
</protein>
<dbReference type="CDD" id="cd00093">
    <property type="entry name" value="HTH_XRE"/>
    <property type="match status" value="1"/>
</dbReference>
<dbReference type="InterPro" id="IPR001387">
    <property type="entry name" value="Cro/C1-type_HTH"/>
</dbReference>
<dbReference type="Proteomes" id="UP000503011">
    <property type="component" value="Chromosome"/>
</dbReference>
<gene>
    <name evidence="2" type="ORF">Psuf_039110</name>
</gene>
<dbReference type="PROSITE" id="PS50943">
    <property type="entry name" value="HTH_CROC1"/>
    <property type="match status" value="1"/>
</dbReference>
<dbReference type="GO" id="GO:0003677">
    <property type="term" value="F:DNA binding"/>
    <property type="evidence" value="ECO:0007669"/>
    <property type="project" value="InterPro"/>
</dbReference>
<accession>A0A6F8YKW7</accession>
<dbReference type="Pfam" id="PF01381">
    <property type="entry name" value="HTH_3"/>
    <property type="match status" value="1"/>
</dbReference>
<name>A0A6F8YKW7_9ACTN</name>
<organism evidence="2 3">
    <name type="scientific">Phytohabitans suffuscus</name>
    <dbReference type="NCBI Taxonomy" id="624315"/>
    <lineage>
        <taxon>Bacteria</taxon>
        <taxon>Bacillati</taxon>
        <taxon>Actinomycetota</taxon>
        <taxon>Actinomycetes</taxon>
        <taxon>Micromonosporales</taxon>
        <taxon>Micromonosporaceae</taxon>
    </lineage>
</organism>
<feature type="domain" description="HTH cro/C1-type" evidence="1">
    <location>
        <begin position="63"/>
        <end position="118"/>
    </location>
</feature>
<dbReference type="SUPFAM" id="SSF47413">
    <property type="entry name" value="lambda repressor-like DNA-binding domains"/>
    <property type="match status" value="1"/>
</dbReference>
<dbReference type="Gene3D" id="1.10.260.40">
    <property type="entry name" value="lambda repressor-like DNA-binding domains"/>
    <property type="match status" value="1"/>
</dbReference>
<dbReference type="SMART" id="SM00530">
    <property type="entry name" value="HTH_XRE"/>
    <property type="match status" value="1"/>
</dbReference>
<proteinExistence type="predicted"/>
<evidence type="ECO:0000259" key="1">
    <source>
        <dbReference type="PROSITE" id="PS50943"/>
    </source>
</evidence>
<dbReference type="KEGG" id="psuu:Psuf_039110"/>
<evidence type="ECO:0000313" key="2">
    <source>
        <dbReference type="EMBL" id="BCB86598.1"/>
    </source>
</evidence>
<dbReference type="AlphaFoldDB" id="A0A6F8YKW7"/>
<keyword evidence="3" id="KW-1185">Reference proteome</keyword>
<evidence type="ECO:0000313" key="3">
    <source>
        <dbReference type="Proteomes" id="UP000503011"/>
    </source>
</evidence>
<dbReference type="InterPro" id="IPR010982">
    <property type="entry name" value="Lambda_DNA-bd_dom_sf"/>
</dbReference>
<reference evidence="2 3" key="2">
    <citation type="submission" date="2020-03" db="EMBL/GenBank/DDBJ databases">
        <authorList>
            <person name="Ichikawa N."/>
            <person name="Kimura A."/>
            <person name="Kitahashi Y."/>
            <person name="Uohara A."/>
        </authorList>
    </citation>
    <scope>NUCLEOTIDE SEQUENCE [LARGE SCALE GENOMIC DNA]</scope>
    <source>
        <strain evidence="2 3">NBRC 105367</strain>
    </source>
</reference>
<reference evidence="2 3" key="1">
    <citation type="submission" date="2020-03" db="EMBL/GenBank/DDBJ databases">
        <title>Whole genome shotgun sequence of Phytohabitans suffuscus NBRC 105367.</title>
        <authorList>
            <person name="Komaki H."/>
            <person name="Tamura T."/>
        </authorList>
    </citation>
    <scope>NUCLEOTIDE SEQUENCE [LARGE SCALE GENOMIC DNA]</scope>
    <source>
        <strain evidence="2 3">NBRC 105367</strain>
    </source>
</reference>
<sequence length="417" mass="45245">MRCDVCGATVSRWSASPLCPSCHAIAGAILPIPTARHHASAMWLWTNDNARAALASGDLALIIRTYRTATGTSQRRLAEQLGYDPTYISMIETGRREISDVTTRLRIARNLGLPAHALGVSDPDDADFTAMLQFGESTIRLAVIARQSGHGAEAINELWPLVTRLEGRVADGYFERDVMILLARARAELGVSLGYVLPEERLVSAARWTGRALRLAEQLDDRDLLAFTLRVHGNELRKVDRPGAAVARLRHAVDLADGADRAAAMVQFARAAGELGDAALFDHAMDNAWQLVDARPSAGLASPYALHEVHLRGLVKTGRSDAATKLLDRHRMSTTAIPPQWQAILHVTTGEVLLARSDTSPAETALRAAISIAESHRLPHQIQRAARTSTAKLPAIVELAHRALDSLRIPDPSPPSH</sequence>